<dbReference type="Proteomes" id="UP000632535">
    <property type="component" value="Unassembled WGS sequence"/>
</dbReference>
<keyword evidence="2" id="KW-0813">Transport</keyword>
<evidence type="ECO:0000256" key="1">
    <source>
        <dbReference type="ARBA" id="ARBA00004167"/>
    </source>
</evidence>
<accession>A0ABQ2B5F3</accession>
<gene>
    <name evidence="9" type="ORF">GCM10007368_21170</name>
</gene>
<evidence type="ECO:0000256" key="5">
    <source>
        <dbReference type="ARBA" id="ARBA00022989"/>
    </source>
</evidence>
<evidence type="ECO:0000313" key="9">
    <source>
        <dbReference type="EMBL" id="GGI08439.1"/>
    </source>
</evidence>
<dbReference type="Gene3D" id="1.20.5.3310">
    <property type="match status" value="1"/>
</dbReference>
<comment type="subcellular location">
    <subcellularLocation>
        <location evidence="1">Membrane</location>
        <topology evidence="1">Single-pass membrane protein</topology>
    </subcellularLocation>
</comment>
<evidence type="ECO:0000256" key="2">
    <source>
        <dbReference type="ARBA" id="ARBA00022448"/>
    </source>
</evidence>
<evidence type="ECO:0000256" key="8">
    <source>
        <dbReference type="SAM" id="MobiDB-lite"/>
    </source>
</evidence>
<dbReference type="Pfam" id="PF02416">
    <property type="entry name" value="TatA_B_E"/>
    <property type="match status" value="1"/>
</dbReference>
<dbReference type="EMBL" id="BMDG01000006">
    <property type="protein sequence ID" value="GGI08439.1"/>
    <property type="molecule type" value="Genomic_DNA"/>
</dbReference>
<evidence type="ECO:0000256" key="6">
    <source>
        <dbReference type="ARBA" id="ARBA00023010"/>
    </source>
</evidence>
<reference evidence="10" key="1">
    <citation type="journal article" date="2019" name="Int. J. Syst. Evol. Microbiol.">
        <title>The Global Catalogue of Microorganisms (GCM) 10K type strain sequencing project: providing services to taxonomists for standard genome sequencing and annotation.</title>
        <authorList>
            <consortium name="The Broad Institute Genomics Platform"/>
            <consortium name="The Broad Institute Genome Sequencing Center for Infectious Disease"/>
            <person name="Wu L."/>
            <person name="Ma J."/>
        </authorList>
    </citation>
    <scope>NUCLEOTIDE SEQUENCE [LARGE SCALE GENOMIC DNA]</scope>
    <source>
        <strain evidence="10">CCM 8653</strain>
    </source>
</reference>
<evidence type="ECO:0000256" key="3">
    <source>
        <dbReference type="ARBA" id="ARBA00022692"/>
    </source>
</evidence>
<keyword evidence="4" id="KW-0653">Protein transport</keyword>
<comment type="caution">
    <text evidence="9">The sequence shown here is derived from an EMBL/GenBank/DDBJ whole genome shotgun (WGS) entry which is preliminary data.</text>
</comment>
<sequence>MLDINGGEIIVLLVLAVVLIGPERLPRYAAQLAALVRRGKGMLQDAKARVDDELGPELKDVDWSKLDPRQYDPRRIVREALMDDDPVPTRAAGAGVTAAAATASSTHAASSTDEAAPTNGASTTAPGAGGQAGTSAGGRPDTSADVAVSAPAPFDDEAT</sequence>
<keyword evidence="6" id="KW-0811">Translocation</keyword>
<feature type="compositionally biased region" description="Low complexity" evidence="8">
    <location>
        <begin position="91"/>
        <end position="126"/>
    </location>
</feature>
<evidence type="ECO:0000256" key="7">
    <source>
        <dbReference type="ARBA" id="ARBA00023136"/>
    </source>
</evidence>
<keyword evidence="5" id="KW-1133">Transmembrane helix</keyword>
<proteinExistence type="predicted"/>
<keyword evidence="7" id="KW-0472">Membrane</keyword>
<keyword evidence="3" id="KW-0812">Transmembrane</keyword>
<evidence type="ECO:0000313" key="10">
    <source>
        <dbReference type="Proteomes" id="UP000632535"/>
    </source>
</evidence>
<keyword evidence="10" id="KW-1185">Reference proteome</keyword>
<organism evidence="9 10">
    <name type="scientific">Isoptericola cucumis</name>
    <dbReference type="NCBI Taxonomy" id="1776856"/>
    <lineage>
        <taxon>Bacteria</taxon>
        <taxon>Bacillati</taxon>
        <taxon>Actinomycetota</taxon>
        <taxon>Actinomycetes</taxon>
        <taxon>Micrococcales</taxon>
        <taxon>Promicromonosporaceae</taxon>
        <taxon>Isoptericola</taxon>
    </lineage>
</organism>
<dbReference type="PRINTS" id="PR01506">
    <property type="entry name" value="TATBPROTEIN"/>
</dbReference>
<dbReference type="RefSeq" id="WP_229737916.1">
    <property type="nucleotide sequence ID" value="NZ_BMDG01000006.1"/>
</dbReference>
<evidence type="ECO:0000256" key="4">
    <source>
        <dbReference type="ARBA" id="ARBA00022927"/>
    </source>
</evidence>
<feature type="region of interest" description="Disordered" evidence="8">
    <location>
        <begin position="80"/>
        <end position="159"/>
    </location>
</feature>
<feature type="compositionally biased region" description="Gly residues" evidence="8">
    <location>
        <begin position="127"/>
        <end position="136"/>
    </location>
</feature>
<name>A0ABQ2B5F3_9MICO</name>
<protein>
    <submittedName>
        <fullName evidence="9">Translocase</fullName>
    </submittedName>
</protein>
<dbReference type="InterPro" id="IPR003369">
    <property type="entry name" value="TatA/B/E"/>
</dbReference>